<dbReference type="SUPFAM" id="SSF54373">
    <property type="entry name" value="FAD-linked reductases, C-terminal domain"/>
    <property type="match status" value="1"/>
</dbReference>
<dbReference type="STRING" id="223786.SAMN05216234_11723"/>
<feature type="domain" description="FAD dependent oxidoreductase" evidence="2">
    <location>
        <begin position="7"/>
        <end position="345"/>
    </location>
</feature>
<sequence length="371" mass="41268">MKQERFDAIVIGAGIAGLSVAYWLKEAGQKVLILEKDSLLSGASGAAGAFLSPRLGKGGDLQLVTNKAYLFALDFYKKTVPKGFYQKGLVRIPKDDKDADEFEVFKRHFELSYKWCEPKDFPFISSESLKNGAFYFEHSAFVDPMTVAKKLITSIDVRFGYEAKPIYENGFWHIGEFTTKNIVLATGADNLPVETPYITIGGVWGERVDVKTSAKVPVTVHKKLSVSPNIDGIVRIGATHVRDDSRSEIERINQLIQDAIELVPELKGCELVKIYSGHRSAVNDHFPIAGNLADANEAKNRFKPPYKNIKLESEEIPYLSGCYIIGGFGGRGFVFGPLIGKMLADKILKNKSIDLTVSTDRYLVRYLKRSN</sequence>
<dbReference type="Gene3D" id="3.30.9.10">
    <property type="entry name" value="D-Amino Acid Oxidase, subunit A, domain 2"/>
    <property type="match status" value="1"/>
</dbReference>
<organism evidence="3 4">
    <name type="scientific">Hydrogenimonas thermophila</name>
    <dbReference type="NCBI Taxonomy" id="223786"/>
    <lineage>
        <taxon>Bacteria</taxon>
        <taxon>Pseudomonadati</taxon>
        <taxon>Campylobacterota</taxon>
        <taxon>Epsilonproteobacteria</taxon>
        <taxon>Campylobacterales</taxon>
        <taxon>Hydrogenimonadaceae</taxon>
        <taxon>Hydrogenimonas</taxon>
    </lineage>
</organism>
<evidence type="ECO:0000313" key="3">
    <source>
        <dbReference type="EMBL" id="SFP38266.1"/>
    </source>
</evidence>
<gene>
    <name evidence="3" type="ORF">SAMN05216234_11723</name>
</gene>
<dbReference type="PANTHER" id="PTHR13847:SF289">
    <property type="entry name" value="GLYCINE OXIDASE"/>
    <property type="match status" value="1"/>
</dbReference>
<proteinExistence type="predicted"/>
<dbReference type="InterPro" id="IPR036188">
    <property type="entry name" value="FAD/NAD-bd_sf"/>
</dbReference>
<evidence type="ECO:0000313" key="4">
    <source>
        <dbReference type="Proteomes" id="UP000199227"/>
    </source>
</evidence>
<dbReference type="Proteomes" id="UP000199227">
    <property type="component" value="Unassembled WGS sequence"/>
</dbReference>
<dbReference type="EMBL" id="FOXB01000017">
    <property type="protein sequence ID" value="SFP38266.1"/>
    <property type="molecule type" value="Genomic_DNA"/>
</dbReference>
<dbReference type="AlphaFoldDB" id="A0A1I5PXB2"/>
<reference evidence="3 4" key="1">
    <citation type="submission" date="2016-10" db="EMBL/GenBank/DDBJ databases">
        <authorList>
            <person name="de Groot N.N."/>
        </authorList>
    </citation>
    <scope>NUCLEOTIDE SEQUENCE [LARGE SCALE GENOMIC DNA]</scope>
    <source>
        <strain evidence="3 4">EP1-55-1</strain>
    </source>
</reference>
<evidence type="ECO:0000259" key="2">
    <source>
        <dbReference type="Pfam" id="PF01266"/>
    </source>
</evidence>
<keyword evidence="1" id="KW-0560">Oxidoreductase</keyword>
<dbReference type="PANTHER" id="PTHR13847">
    <property type="entry name" value="SARCOSINE DEHYDROGENASE-RELATED"/>
    <property type="match status" value="1"/>
</dbReference>
<dbReference type="OrthoDB" id="5410311at2"/>
<keyword evidence="4" id="KW-1185">Reference proteome</keyword>
<dbReference type="Gene3D" id="3.50.50.60">
    <property type="entry name" value="FAD/NAD(P)-binding domain"/>
    <property type="match status" value="1"/>
</dbReference>
<protein>
    <submittedName>
        <fullName evidence="3">tRNA 5-methylaminomethyl-2-thiouridine biosynthesis bifunctional protein</fullName>
    </submittedName>
</protein>
<dbReference type="GO" id="GO:0016491">
    <property type="term" value="F:oxidoreductase activity"/>
    <property type="evidence" value="ECO:0007669"/>
    <property type="project" value="UniProtKB-KW"/>
</dbReference>
<name>A0A1I5PXB2_9BACT</name>
<dbReference type="Pfam" id="PF01266">
    <property type="entry name" value="DAO"/>
    <property type="match status" value="1"/>
</dbReference>
<accession>A0A1I5PXB2</accession>
<evidence type="ECO:0000256" key="1">
    <source>
        <dbReference type="ARBA" id="ARBA00023002"/>
    </source>
</evidence>
<dbReference type="InterPro" id="IPR006076">
    <property type="entry name" value="FAD-dep_OxRdtase"/>
</dbReference>
<dbReference type="GO" id="GO:0005737">
    <property type="term" value="C:cytoplasm"/>
    <property type="evidence" value="ECO:0007669"/>
    <property type="project" value="TreeGrafter"/>
</dbReference>
<dbReference type="SUPFAM" id="SSF51971">
    <property type="entry name" value="Nucleotide-binding domain"/>
    <property type="match status" value="1"/>
</dbReference>
<dbReference type="RefSeq" id="WP_092912388.1">
    <property type="nucleotide sequence ID" value="NZ_FOXB01000017.1"/>
</dbReference>